<dbReference type="InterPro" id="IPR041248">
    <property type="entry name" value="YDG"/>
</dbReference>
<feature type="domain" description="YDG" evidence="1">
    <location>
        <begin position="508"/>
        <end position="579"/>
    </location>
</feature>
<dbReference type="Gene3D" id="3.30.210.10">
    <property type="entry name" value="DNA polymerase, thumb domain"/>
    <property type="match status" value="1"/>
</dbReference>
<evidence type="ECO:0000259" key="1">
    <source>
        <dbReference type="Pfam" id="PF18657"/>
    </source>
</evidence>
<protein>
    <submittedName>
        <fullName evidence="3">YDG domain-containing protein</fullName>
    </submittedName>
</protein>
<accession>A0ABV6IDJ8</accession>
<gene>
    <name evidence="3" type="ORF">ACFFJH_08645</name>
</gene>
<name>A0ABV6IDJ8_9BURK</name>
<dbReference type="InterPro" id="IPR037160">
    <property type="entry name" value="DNA_Pol_thumb_sf"/>
</dbReference>
<feature type="domain" description="YDG" evidence="1">
    <location>
        <begin position="594"/>
        <end position="663"/>
    </location>
</feature>
<dbReference type="RefSeq" id="WP_390211699.1">
    <property type="nucleotide sequence ID" value="NZ_JBHLXJ010000009.1"/>
</dbReference>
<proteinExistence type="predicted"/>
<dbReference type="InterPro" id="IPR041286">
    <property type="entry name" value="MBG_2"/>
</dbReference>
<evidence type="ECO:0000259" key="2">
    <source>
        <dbReference type="Pfam" id="PF18676"/>
    </source>
</evidence>
<keyword evidence="4" id="KW-1185">Reference proteome</keyword>
<feature type="domain" description="MBG" evidence="2">
    <location>
        <begin position="87"/>
        <end position="159"/>
    </location>
</feature>
<feature type="domain" description="YDG" evidence="1">
    <location>
        <begin position="335"/>
        <end position="412"/>
    </location>
</feature>
<organism evidence="3 4">
    <name type="scientific">Undibacterium danionis</name>
    <dbReference type="NCBI Taxonomy" id="1812100"/>
    <lineage>
        <taxon>Bacteria</taxon>
        <taxon>Pseudomonadati</taxon>
        <taxon>Pseudomonadota</taxon>
        <taxon>Betaproteobacteria</taxon>
        <taxon>Burkholderiales</taxon>
        <taxon>Oxalobacteraceae</taxon>
        <taxon>Undibacterium</taxon>
    </lineage>
</organism>
<reference evidence="3 4" key="1">
    <citation type="submission" date="2024-09" db="EMBL/GenBank/DDBJ databases">
        <authorList>
            <person name="Sun Q."/>
            <person name="Mori K."/>
        </authorList>
    </citation>
    <scope>NUCLEOTIDE SEQUENCE [LARGE SCALE GENOMIC DNA]</scope>
    <source>
        <strain evidence="3 4">CCM 8677</strain>
    </source>
</reference>
<sequence length="1047" mass="108874">MIGKNSSLGNVSASYSSGIASGTSNVLQTIGLNEGGGASTSLSPSSMRSQSSFPGWDFTNTWRIVEGSSYPMLRVLTQGKINLSASARNIEKVYDKTAWSGGIIDYSGFTGGDTASSLSGTLQWGGTAQGAINAGNYSLIPTGLYSQKYEVTYTSGTLTIQPRPVSLSVSKTYNANASFDSGFAVTDGVLAGDLTPTITGTASVSSANAGTYTSFANNQLVSNNPNYTPNPLYAYSGSLGKISANINPAALSMLGVSGSRIYDGTRAANWNDNTQLLGVLPADQGKVALVSGSGLLRAKDVGTQELISIGSLSIGGTAASNYTLGTSGSSWNIQPANLVFTTIADSKVYDGGKNATGLVKLINGELYANDEIVGPGMLAFDNANAGKDKVVNASGITVNDGNGGRNYNINYRSGNASISPRPVDVVVRKTYDGDASFNSGFSVSSGVQGADAIPIISGTATVSSANAGSYSAFTVNKLVSNDPNYIVSGSSSVNATIDRAALFLSLTGSRSYDGTTNANWNDNVSLFGGGRTFEADRSNVKIVSGAGVLASKNAGRQALTSTGTLTLGGNAAGNYFLSTEGSYWVISPAEILFGAKVNSKVYDANTTATGEISKIGGHFFGSDTWTGGILRFADVNAGRNKQVNVSDILVSDGNGGRNYIVSYLDGSGSITPRPLDLFAESETRIYNGTDISTQLFRVQGLASGDTIPIREQAFVSSAAMGTNKSTIYIKKYQINDGNNGANYAVTTHNAVGTITPLITDPQSNVVPAKNGEGFTLLGTLNDITNNSKLQVLEAGADYITNLNDATKGIVGLENVNNSSRKLLNIIRGAEQGDIDSALKDFNNAMHALKNPNDLLGKSAKFVEGAGHVLQIVKNFVVLGNSFSHSLDGSFNVGDQNDLYLASSYGIPGVNVVVAAVTSPFELGALAIELASGGSIDKALTANLDRAKSVNVQFNSYVDYLATNIANGSVSIEDARYGFDVNKNVQIEALVSIRDQYRNIPGATTLALTGHMGDTNRVIDAINKAKSAISSVDFPTVMKIAVAKKFSN</sequence>
<evidence type="ECO:0000313" key="4">
    <source>
        <dbReference type="Proteomes" id="UP001589844"/>
    </source>
</evidence>
<feature type="domain" description="YDG" evidence="1">
    <location>
        <begin position="671"/>
        <end position="748"/>
    </location>
</feature>
<dbReference type="Proteomes" id="UP001589844">
    <property type="component" value="Unassembled WGS sequence"/>
</dbReference>
<dbReference type="Pfam" id="PF18657">
    <property type="entry name" value="YDG"/>
    <property type="match status" value="5"/>
</dbReference>
<feature type="domain" description="YDG" evidence="1">
    <location>
        <begin position="248"/>
        <end position="326"/>
    </location>
</feature>
<dbReference type="EMBL" id="JBHLXJ010000009">
    <property type="protein sequence ID" value="MFC0349873.1"/>
    <property type="molecule type" value="Genomic_DNA"/>
</dbReference>
<evidence type="ECO:0000313" key="3">
    <source>
        <dbReference type="EMBL" id="MFC0349873.1"/>
    </source>
</evidence>
<comment type="caution">
    <text evidence="3">The sequence shown here is derived from an EMBL/GenBank/DDBJ whole genome shotgun (WGS) entry which is preliminary data.</text>
</comment>
<dbReference type="Pfam" id="PF18676">
    <property type="entry name" value="MBG_2"/>
    <property type="match status" value="1"/>
</dbReference>